<sequence>MTLPTLSVPRSPRASSLILSSRRPSDDGPPGQGRRVPHRQASDDAPSQCRTSLILATEQRGRTTAPPD</sequence>
<evidence type="ECO:0000313" key="2">
    <source>
        <dbReference type="EnsemblPlants" id="ORUFI03G09450.1"/>
    </source>
</evidence>
<proteinExistence type="predicted"/>
<dbReference type="HOGENOM" id="CLU_2798449_0_0_1"/>
<keyword evidence="3" id="KW-1185">Reference proteome</keyword>
<protein>
    <submittedName>
        <fullName evidence="2">Uncharacterized protein</fullName>
    </submittedName>
</protein>
<evidence type="ECO:0000256" key="1">
    <source>
        <dbReference type="SAM" id="MobiDB-lite"/>
    </source>
</evidence>
<feature type="region of interest" description="Disordered" evidence="1">
    <location>
        <begin position="1"/>
        <end position="68"/>
    </location>
</feature>
<dbReference type="Proteomes" id="UP000008022">
    <property type="component" value="Unassembled WGS sequence"/>
</dbReference>
<dbReference type="AlphaFoldDB" id="A0A0E0NRZ2"/>
<reference evidence="2" key="2">
    <citation type="submission" date="2015-06" db="UniProtKB">
        <authorList>
            <consortium name="EnsemblPlants"/>
        </authorList>
    </citation>
    <scope>IDENTIFICATION</scope>
</reference>
<dbReference type="EnsemblPlants" id="ORUFI03G09450.1">
    <property type="protein sequence ID" value="ORUFI03G09450.1"/>
    <property type="gene ID" value="ORUFI03G09450"/>
</dbReference>
<name>A0A0E0NRZ2_ORYRU</name>
<accession>A0A0E0NRZ2</accession>
<reference evidence="3" key="1">
    <citation type="submission" date="2013-06" db="EMBL/GenBank/DDBJ databases">
        <authorList>
            <person name="Zhao Q."/>
        </authorList>
    </citation>
    <scope>NUCLEOTIDE SEQUENCE</scope>
    <source>
        <strain evidence="3">cv. W1943</strain>
    </source>
</reference>
<organism evidence="2 3">
    <name type="scientific">Oryza rufipogon</name>
    <name type="common">Brownbeard rice</name>
    <name type="synonym">Asian wild rice</name>
    <dbReference type="NCBI Taxonomy" id="4529"/>
    <lineage>
        <taxon>Eukaryota</taxon>
        <taxon>Viridiplantae</taxon>
        <taxon>Streptophyta</taxon>
        <taxon>Embryophyta</taxon>
        <taxon>Tracheophyta</taxon>
        <taxon>Spermatophyta</taxon>
        <taxon>Magnoliopsida</taxon>
        <taxon>Liliopsida</taxon>
        <taxon>Poales</taxon>
        <taxon>Poaceae</taxon>
        <taxon>BOP clade</taxon>
        <taxon>Oryzoideae</taxon>
        <taxon>Oryzeae</taxon>
        <taxon>Oryzinae</taxon>
        <taxon>Oryza</taxon>
    </lineage>
</organism>
<dbReference type="Gramene" id="ORUFI03G09450.1">
    <property type="protein sequence ID" value="ORUFI03G09450.1"/>
    <property type="gene ID" value="ORUFI03G09450"/>
</dbReference>
<evidence type="ECO:0000313" key="3">
    <source>
        <dbReference type="Proteomes" id="UP000008022"/>
    </source>
</evidence>